<reference evidence="3 5" key="1">
    <citation type="journal article" date="2014" name="J. Infect. Dis.">
        <title>Molecular characterization of a novel botulinum neurotoxin type H gene.</title>
        <authorList>
            <person name="Dover N."/>
            <person name="Barash J.R."/>
            <person name="Hill K.K."/>
            <person name="Xie G."/>
            <person name="Arnon S.S."/>
        </authorList>
    </citation>
    <scope>NUCLEOTIDE SEQUENCE [LARGE SCALE GENOMIC DNA]</scope>
    <source>
        <strain evidence="3 5">IBCA10-7060</strain>
    </source>
</reference>
<gene>
    <name evidence="2" type="primary">yqfD</name>
    <name evidence="2" type="ORF">EXM69_08590</name>
    <name evidence="3" type="ORF">JQS73_15955</name>
</gene>
<dbReference type="PIRSF" id="PIRSF029895">
    <property type="entry name" value="SpoIV"/>
    <property type="match status" value="1"/>
</dbReference>
<evidence type="ECO:0000313" key="2">
    <source>
        <dbReference type="EMBL" id="NEZ92003.1"/>
    </source>
</evidence>
<feature type="transmembrane region" description="Helical" evidence="1">
    <location>
        <begin position="87"/>
        <end position="108"/>
    </location>
</feature>
<sequence>MKFDKYKNANITIEIQSMIPERFINLLWKNGVKVKNVVKTNVTTFVLDIDLKDYAVMENIARRTGTKVTIVKRKGISFLILFLKRRFSLVIGIFIFSFIIYFMSTFIWDIDITSTNGVTPYEIRQQLKKYGIKPGINKNTIDVYKLEEKLIKDIDNIMWVKARIEGGKLVVKAEERQSPPTIVKEDEPCDLVAKKDGEVQRVYTTSGSAIVQNGDIVKKGDILIKGEQGKEGETYEVHSEGKVFARTFYEEIKTINTYRIKRKRTGKKIERTYINFKGKKLYLKKTINKFEKYDRIENNKLFITKETLYEVKETKENINLKKAIDEENEKIYKNITKNLDKSVKVVDKITNYSPEGESCKIRMLIIAEEDIAVPQKIEVTDKEEDS</sequence>
<dbReference type="AlphaFoldDB" id="A0A0A2HHA5"/>
<dbReference type="Proteomes" id="UP000473887">
    <property type="component" value="Unassembled WGS sequence"/>
</dbReference>
<name>A0A0A2HHA5_CLOBO</name>
<accession>A0A0A2HHA5</accession>
<evidence type="ECO:0000313" key="5">
    <source>
        <dbReference type="Proteomes" id="UP000663464"/>
    </source>
</evidence>
<dbReference type="Pfam" id="PF06898">
    <property type="entry name" value="YqfD"/>
    <property type="match status" value="1"/>
</dbReference>
<evidence type="ECO:0000313" key="3">
    <source>
        <dbReference type="EMBL" id="QRI52904.1"/>
    </source>
</evidence>
<dbReference type="EMBL" id="SGKC01000013">
    <property type="protein sequence ID" value="NEZ92003.1"/>
    <property type="molecule type" value="Genomic_DNA"/>
</dbReference>
<keyword evidence="1" id="KW-0472">Membrane</keyword>
<protein>
    <submittedName>
        <fullName evidence="2">Sporulation protein YqfD</fullName>
    </submittedName>
</protein>
<reference evidence="2 4" key="2">
    <citation type="submission" date="2019-02" db="EMBL/GenBank/DDBJ databases">
        <title>Genome sequencing of Clostridium botulinum clinical isolates.</title>
        <authorList>
            <person name="Brunt J."/>
            <person name="Van Vliet A.H.M."/>
            <person name="Stringer S.C."/>
            <person name="Grant K.A."/>
            <person name="Carter A.C."/>
            <person name="Peck M.W."/>
        </authorList>
    </citation>
    <scope>NUCLEOTIDE SEQUENCE [LARGE SCALE GENOMIC DNA]</scope>
    <source>
        <strain evidence="2 4">H142660711</strain>
    </source>
</reference>
<dbReference type="NCBIfam" id="TIGR02876">
    <property type="entry name" value="spore_yqfD"/>
    <property type="match status" value="1"/>
</dbReference>
<evidence type="ECO:0000313" key="4">
    <source>
        <dbReference type="Proteomes" id="UP000473887"/>
    </source>
</evidence>
<dbReference type="EMBL" id="CP069280">
    <property type="protein sequence ID" value="QRI52904.1"/>
    <property type="molecule type" value="Genomic_DNA"/>
</dbReference>
<proteinExistence type="predicted"/>
<keyword evidence="1" id="KW-0812">Transmembrane</keyword>
<evidence type="ECO:0000256" key="1">
    <source>
        <dbReference type="SAM" id="Phobius"/>
    </source>
</evidence>
<organism evidence="2 4">
    <name type="scientific">Clostridium botulinum</name>
    <dbReference type="NCBI Taxonomy" id="1491"/>
    <lineage>
        <taxon>Bacteria</taxon>
        <taxon>Bacillati</taxon>
        <taxon>Bacillota</taxon>
        <taxon>Clostridia</taxon>
        <taxon>Eubacteriales</taxon>
        <taxon>Clostridiaceae</taxon>
        <taxon>Clostridium</taxon>
    </lineage>
</organism>
<dbReference type="Proteomes" id="UP000663464">
    <property type="component" value="Chromosome"/>
</dbReference>
<keyword evidence="1" id="KW-1133">Transmembrane helix</keyword>
<reference evidence="3" key="3">
    <citation type="submission" date="2021-02" db="EMBL/GenBank/DDBJ databases">
        <authorList>
            <person name="Dover N."/>
            <person name="Barash J.R."/>
            <person name="Bell J.M."/>
            <person name="Sylvester M.D."/>
            <person name="Arnon S."/>
        </authorList>
    </citation>
    <scope>NUCLEOTIDE SEQUENCE</scope>
    <source>
        <strain evidence="3">IBCA10-7060</strain>
    </source>
</reference>
<dbReference type="InterPro" id="IPR010690">
    <property type="entry name" value="YqfD"/>
</dbReference>
<dbReference type="RefSeq" id="WP_003359977.1">
    <property type="nucleotide sequence ID" value="NZ_AP025140.1"/>
</dbReference>